<dbReference type="Gene3D" id="3.30.160.60">
    <property type="entry name" value="Classic Zinc Finger"/>
    <property type="match status" value="2"/>
</dbReference>
<feature type="domain" description="C2H2-type" evidence="13">
    <location>
        <begin position="60"/>
        <end position="82"/>
    </location>
</feature>
<dbReference type="InterPro" id="IPR036236">
    <property type="entry name" value="Znf_C2H2_sf"/>
</dbReference>
<sequence length="82" mass="9452">ERPTLGWEGSQKSGRSSELGVHEQVHDREKPYECGECGNCFSWNSALIRHQRIHTRDGPYECGECGKNFQRSSTLLKHQRVH</sequence>
<protein>
    <submittedName>
        <fullName evidence="14">ZN397 protein</fullName>
    </submittedName>
</protein>
<keyword evidence="3" id="KW-0479">Metal-binding</keyword>
<dbReference type="Proteomes" id="UP000538725">
    <property type="component" value="Unassembled WGS sequence"/>
</dbReference>
<gene>
    <name evidence="14" type="primary">Znf397_3</name>
    <name evidence="14" type="ORF">MELVER_R03029</name>
</gene>
<dbReference type="FunFam" id="3.30.160.60:FF:000056">
    <property type="entry name" value="Zinc finger and SCAN domain-containing 20"/>
    <property type="match status" value="1"/>
</dbReference>
<proteinExistence type="inferred from homology"/>
<comment type="subcellular location">
    <subcellularLocation>
        <location evidence="1">Nucleus</location>
    </subcellularLocation>
</comment>
<dbReference type="PANTHER" id="PTHR23226:SF366">
    <property type="entry name" value="ZINC FINGER PROTEIN ZFP2"/>
    <property type="match status" value="1"/>
</dbReference>
<keyword evidence="15" id="KW-1185">Reference proteome</keyword>
<keyword evidence="9" id="KW-0804">Transcription</keyword>
<organism evidence="14 15">
    <name type="scientific">Melanocharis versteri</name>
    <name type="common">Fan-tailed berrypecker</name>
    <dbReference type="NCBI Taxonomy" id="254552"/>
    <lineage>
        <taxon>Eukaryota</taxon>
        <taxon>Metazoa</taxon>
        <taxon>Chordata</taxon>
        <taxon>Craniata</taxon>
        <taxon>Vertebrata</taxon>
        <taxon>Euteleostomi</taxon>
        <taxon>Archelosauria</taxon>
        <taxon>Archosauria</taxon>
        <taxon>Dinosauria</taxon>
        <taxon>Saurischia</taxon>
        <taxon>Theropoda</taxon>
        <taxon>Coelurosauria</taxon>
        <taxon>Aves</taxon>
        <taxon>Neognathae</taxon>
        <taxon>Neoaves</taxon>
        <taxon>Telluraves</taxon>
        <taxon>Australaves</taxon>
        <taxon>Passeriformes</taxon>
        <taxon>Passeroidea</taxon>
        <taxon>Melanocharitidae</taxon>
        <taxon>Melanocharis</taxon>
    </lineage>
</organism>
<evidence type="ECO:0000256" key="9">
    <source>
        <dbReference type="ARBA" id="ARBA00023163"/>
    </source>
</evidence>
<keyword evidence="7" id="KW-0805">Transcription regulation</keyword>
<feature type="region of interest" description="Disordered" evidence="12">
    <location>
        <begin position="1"/>
        <end position="25"/>
    </location>
</feature>
<dbReference type="PROSITE" id="PS00028">
    <property type="entry name" value="ZINC_FINGER_C2H2_1"/>
    <property type="match status" value="2"/>
</dbReference>
<evidence type="ECO:0000256" key="12">
    <source>
        <dbReference type="SAM" id="MobiDB-lite"/>
    </source>
</evidence>
<name>A0A7K7ZP87_9PASE</name>
<evidence type="ECO:0000313" key="15">
    <source>
        <dbReference type="Proteomes" id="UP000538725"/>
    </source>
</evidence>
<dbReference type="SUPFAM" id="SSF57667">
    <property type="entry name" value="beta-beta-alpha zinc fingers"/>
    <property type="match status" value="1"/>
</dbReference>
<dbReference type="InterPro" id="IPR013087">
    <property type="entry name" value="Znf_C2H2_type"/>
</dbReference>
<evidence type="ECO:0000256" key="8">
    <source>
        <dbReference type="ARBA" id="ARBA00023125"/>
    </source>
</evidence>
<evidence type="ECO:0000256" key="2">
    <source>
        <dbReference type="ARBA" id="ARBA00006991"/>
    </source>
</evidence>
<feature type="non-terminal residue" evidence="14">
    <location>
        <position position="82"/>
    </location>
</feature>
<evidence type="ECO:0000256" key="4">
    <source>
        <dbReference type="ARBA" id="ARBA00022737"/>
    </source>
</evidence>
<evidence type="ECO:0000259" key="13">
    <source>
        <dbReference type="PROSITE" id="PS50157"/>
    </source>
</evidence>
<dbReference type="EMBL" id="VZTG01005896">
    <property type="protein sequence ID" value="NXA92255.1"/>
    <property type="molecule type" value="Genomic_DNA"/>
</dbReference>
<feature type="domain" description="C2H2-type" evidence="13">
    <location>
        <begin position="32"/>
        <end position="59"/>
    </location>
</feature>
<dbReference type="GO" id="GO:0008270">
    <property type="term" value="F:zinc ion binding"/>
    <property type="evidence" value="ECO:0007669"/>
    <property type="project" value="UniProtKB-KW"/>
</dbReference>
<keyword evidence="10" id="KW-0539">Nucleus</keyword>
<evidence type="ECO:0000256" key="7">
    <source>
        <dbReference type="ARBA" id="ARBA00023015"/>
    </source>
</evidence>
<dbReference type="PROSITE" id="PS50157">
    <property type="entry name" value="ZINC_FINGER_C2H2_2"/>
    <property type="match status" value="2"/>
</dbReference>
<dbReference type="PANTHER" id="PTHR23226">
    <property type="entry name" value="ZINC FINGER AND SCAN DOMAIN-CONTAINING"/>
    <property type="match status" value="1"/>
</dbReference>
<reference evidence="14 15" key="1">
    <citation type="submission" date="2019-09" db="EMBL/GenBank/DDBJ databases">
        <title>Bird 10,000 Genomes (B10K) Project - Family phase.</title>
        <authorList>
            <person name="Zhang G."/>
        </authorList>
    </citation>
    <scope>NUCLEOTIDE SEQUENCE [LARGE SCALE GENOMIC DNA]</scope>
    <source>
        <strain evidence="14">B10K-DU-029-37</strain>
        <tissue evidence="14">Liver</tissue>
    </source>
</reference>
<evidence type="ECO:0000313" key="14">
    <source>
        <dbReference type="EMBL" id="NXA92255.1"/>
    </source>
</evidence>
<evidence type="ECO:0000256" key="1">
    <source>
        <dbReference type="ARBA" id="ARBA00004123"/>
    </source>
</evidence>
<evidence type="ECO:0000256" key="10">
    <source>
        <dbReference type="ARBA" id="ARBA00023242"/>
    </source>
</evidence>
<evidence type="ECO:0000256" key="3">
    <source>
        <dbReference type="ARBA" id="ARBA00022723"/>
    </source>
</evidence>
<keyword evidence="6" id="KW-0862">Zinc</keyword>
<accession>A0A7K7ZP87</accession>
<dbReference type="GO" id="GO:0000981">
    <property type="term" value="F:DNA-binding transcription factor activity, RNA polymerase II-specific"/>
    <property type="evidence" value="ECO:0007669"/>
    <property type="project" value="TreeGrafter"/>
</dbReference>
<evidence type="ECO:0000256" key="11">
    <source>
        <dbReference type="PROSITE-ProRule" id="PRU00042"/>
    </source>
</evidence>
<feature type="non-terminal residue" evidence="14">
    <location>
        <position position="1"/>
    </location>
</feature>
<comment type="similarity">
    <text evidence="2">Belongs to the krueppel C2H2-type zinc-finger protein family.</text>
</comment>
<keyword evidence="5 11" id="KW-0863">Zinc-finger</keyword>
<evidence type="ECO:0000256" key="5">
    <source>
        <dbReference type="ARBA" id="ARBA00022771"/>
    </source>
</evidence>
<dbReference type="FunFam" id="3.30.160.60:FF:000755">
    <property type="entry name" value="zinc finger protein 174"/>
    <property type="match status" value="1"/>
</dbReference>
<dbReference type="SMART" id="SM00355">
    <property type="entry name" value="ZnF_C2H2"/>
    <property type="match status" value="2"/>
</dbReference>
<dbReference type="GO" id="GO:0005634">
    <property type="term" value="C:nucleus"/>
    <property type="evidence" value="ECO:0007669"/>
    <property type="project" value="UniProtKB-SubCell"/>
</dbReference>
<dbReference type="Pfam" id="PF00096">
    <property type="entry name" value="zf-C2H2"/>
    <property type="match status" value="2"/>
</dbReference>
<comment type="caution">
    <text evidence="14">The sequence shown here is derived from an EMBL/GenBank/DDBJ whole genome shotgun (WGS) entry which is preliminary data.</text>
</comment>
<dbReference type="GO" id="GO:0000978">
    <property type="term" value="F:RNA polymerase II cis-regulatory region sequence-specific DNA binding"/>
    <property type="evidence" value="ECO:0007669"/>
    <property type="project" value="TreeGrafter"/>
</dbReference>
<evidence type="ECO:0000256" key="6">
    <source>
        <dbReference type="ARBA" id="ARBA00022833"/>
    </source>
</evidence>
<dbReference type="AlphaFoldDB" id="A0A7K7ZP87"/>
<keyword evidence="4" id="KW-0677">Repeat</keyword>
<keyword evidence="8" id="KW-0238">DNA-binding</keyword>